<proteinExistence type="predicted"/>
<organism evidence="1 2">
    <name type="scientific">Hymenolepis diminuta</name>
    <name type="common">Rat tapeworm</name>
    <dbReference type="NCBI Taxonomy" id="6216"/>
    <lineage>
        <taxon>Eukaryota</taxon>
        <taxon>Metazoa</taxon>
        <taxon>Spiralia</taxon>
        <taxon>Lophotrochozoa</taxon>
        <taxon>Platyhelminthes</taxon>
        <taxon>Cestoda</taxon>
        <taxon>Eucestoda</taxon>
        <taxon>Cyclophyllidea</taxon>
        <taxon>Hymenolepididae</taxon>
        <taxon>Hymenolepis</taxon>
    </lineage>
</organism>
<sequence length="68" mass="7894">NRKEEKRKQYPELVPAIVNELELKPKVNAVKTDNGDHCRKSIVNVLFHSKHKEVKALIHEKVKGQILQ</sequence>
<protein>
    <submittedName>
        <fullName evidence="1">Uncharacterized protein</fullName>
    </submittedName>
</protein>
<evidence type="ECO:0000313" key="1">
    <source>
        <dbReference type="EMBL" id="VUZ40836.1"/>
    </source>
</evidence>
<dbReference type="EMBL" id="CABIJS010000044">
    <property type="protein sequence ID" value="VUZ40836.1"/>
    <property type="molecule type" value="Genomic_DNA"/>
</dbReference>
<gene>
    <name evidence="1" type="ORF">WMSIL1_LOCUS1904</name>
</gene>
<name>A0A564Y114_HYMDI</name>
<keyword evidence="2" id="KW-1185">Reference proteome</keyword>
<accession>A0A564Y114</accession>
<reference evidence="1 2" key="1">
    <citation type="submission" date="2019-07" db="EMBL/GenBank/DDBJ databases">
        <authorList>
            <person name="Jastrzebski P J."/>
            <person name="Paukszto L."/>
            <person name="Jastrzebski P J."/>
        </authorList>
    </citation>
    <scope>NUCLEOTIDE SEQUENCE [LARGE SCALE GENOMIC DNA]</scope>
    <source>
        <strain evidence="1 2">WMS-il1</strain>
    </source>
</reference>
<dbReference type="Proteomes" id="UP000321570">
    <property type="component" value="Unassembled WGS sequence"/>
</dbReference>
<dbReference type="AlphaFoldDB" id="A0A564Y114"/>
<evidence type="ECO:0000313" key="2">
    <source>
        <dbReference type="Proteomes" id="UP000321570"/>
    </source>
</evidence>
<feature type="non-terminal residue" evidence="1">
    <location>
        <position position="1"/>
    </location>
</feature>